<dbReference type="InterPro" id="IPR007159">
    <property type="entry name" value="SpoVT-AbrB_dom"/>
</dbReference>
<accession>A0A645FGI7</accession>
<name>A0A645FGI7_9ZZZZ</name>
<evidence type="ECO:0000313" key="8">
    <source>
        <dbReference type="EMBL" id="MPN13515.1"/>
    </source>
</evidence>
<dbReference type="Gene3D" id="3.40.1550.20">
    <property type="entry name" value="Transcriptional regulator MraZ domain"/>
    <property type="match status" value="1"/>
</dbReference>
<evidence type="ECO:0000256" key="3">
    <source>
        <dbReference type="ARBA" id="ARBA00022737"/>
    </source>
</evidence>
<protein>
    <recommendedName>
        <fullName evidence="1">Transcriptional regulator MraZ</fullName>
    </recommendedName>
</protein>
<dbReference type="GO" id="GO:2000143">
    <property type="term" value="P:negative regulation of DNA-templated transcription initiation"/>
    <property type="evidence" value="ECO:0007669"/>
    <property type="project" value="TreeGrafter"/>
</dbReference>
<evidence type="ECO:0000256" key="2">
    <source>
        <dbReference type="ARBA" id="ARBA00022490"/>
    </source>
</evidence>
<dbReference type="InterPro" id="IPR037914">
    <property type="entry name" value="SpoVT-AbrB_sf"/>
</dbReference>
<evidence type="ECO:0000256" key="5">
    <source>
        <dbReference type="ARBA" id="ARBA00023125"/>
    </source>
</evidence>
<gene>
    <name evidence="8" type="primary">mraZ_31</name>
    <name evidence="8" type="ORF">SDC9_160836</name>
</gene>
<comment type="caution">
    <text evidence="8">The sequence shown here is derived from an EMBL/GenBank/DDBJ whole genome shotgun (WGS) entry which is preliminary data.</text>
</comment>
<keyword evidence="6" id="KW-0804">Transcription</keyword>
<evidence type="ECO:0000256" key="4">
    <source>
        <dbReference type="ARBA" id="ARBA00023015"/>
    </source>
</evidence>
<evidence type="ECO:0000259" key="7">
    <source>
        <dbReference type="PROSITE" id="PS51740"/>
    </source>
</evidence>
<dbReference type="SUPFAM" id="SSF89447">
    <property type="entry name" value="AbrB/MazE/MraZ-like"/>
    <property type="match status" value="1"/>
</dbReference>
<dbReference type="EMBL" id="VSSQ01060012">
    <property type="protein sequence ID" value="MPN13515.1"/>
    <property type="molecule type" value="Genomic_DNA"/>
</dbReference>
<dbReference type="PANTHER" id="PTHR34701:SF1">
    <property type="entry name" value="TRANSCRIPTIONAL REGULATOR MRAZ"/>
    <property type="match status" value="1"/>
</dbReference>
<evidence type="ECO:0000256" key="1">
    <source>
        <dbReference type="ARBA" id="ARBA00013860"/>
    </source>
</evidence>
<dbReference type="PANTHER" id="PTHR34701">
    <property type="entry name" value="TRANSCRIPTIONAL REGULATOR MRAZ"/>
    <property type="match status" value="1"/>
</dbReference>
<dbReference type="AlphaFoldDB" id="A0A645FGI7"/>
<keyword evidence="4" id="KW-0805">Transcription regulation</keyword>
<dbReference type="CDD" id="cd16321">
    <property type="entry name" value="MraZ_C"/>
    <property type="match status" value="1"/>
</dbReference>
<feature type="domain" description="SpoVT-AbrB" evidence="7">
    <location>
        <begin position="6"/>
        <end position="49"/>
    </location>
</feature>
<dbReference type="PROSITE" id="PS51740">
    <property type="entry name" value="SPOVT_ABRB"/>
    <property type="match status" value="1"/>
</dbReference>
<dbReference type="InterPro" id="IPR035644">
    <property type="entry name" value="MraZ_C"/>
</dbReference>
<reference evidence="8" key="1">
    <citation type="submission" date="2019-08" db="EMBL/GenBank/DDBJ databases">
        <authorList>
            <person name="Kucharzyk K."/>
            <person name="Murdoch R.W."/>
            <person name="Higgins S."/>
            <person name="Loffler F."/>
        </authorList>
    </citation>
    <scope>NUCLEOTIDE SEQUENCE</scope>
</reference>
<dbReference type="InterPro" id="IPR020603">
    <property type="entry name" value="MraZ_dom"/>
</dbReference>
<organism evidence="8">
    <name type="scientific">bioreactor metagenome</name>
    <dbReference type="NCBI Taxonomy" id="1076179"/>
    <lineage>
        <taxon>unclassified sequences</taxon>
        <taxon>metagenomes</taxon>
        <taxon>ecological metagenomes</taxon>
    </lineage>
</organism>
<sequence>MVYASLDELSSDKQGRITLKEEFCVHACFDKDVMVLGSGKRIELWDKNEWDKMNEAIVNDENIEFEELPW</sequence>
<keyword evidence="5" id="KW-0238">DNA-binding</keyword>
<proteinExistence type="predicted"/>
<evidence type="ECO:0000256" key="6">
    <source>
        <dbReference type="ARBA" id="ARBA00023163"/>
    </source>
</evidence>
<dbReference type="GO" id="GO:0003700">
    <property type="term" value="F:DNA-binding transcription factor activity"/>
    <property type="evidence" value="ECO:0007669"/>
    <property type="project" value="InterPro"/>
</dbReference>
<dbReference type="InterPro" id="IPR003444">
    <property type="entry name" value="MraZ"/>
</dbReference>
<keyword evidence="2" id="KW-0963">Cytoplasm</keyword>
<keyword evidence="3" id="KW-0677">Repeat</keyword>
<dbReference type="InterPro" id="IPR038619">
    <property type="entry name" value="MraZ_sf"/>
</dbReference>
<dbReference type="GO" id="GO:0000976">
    <property type="term" value="F:transcription cis-regulatory region binding"/>
    <property type="evidence" value="ECO:0007669"/>
    <property type="project" value="TreeGrafter"/>
</dbReference>
<dbReference type="Pfam" id="PF02381">
    <property type="entry name" value="MraZ"/>
    <property type="match status" value="1"/>
</dbReference>